<dbReference type="HOGENOM" id="CLU_1211165_0_0_1"/>
<evidence type="ECO:0000313" key="1">
    <source>
        <dbReference type="EMBL" id="EEZ98570.1"/>
    </source>
</evidence>
<sequence>MRHLLLIRTLEYRYQFYKMQKFKRSQLSPVLETRRKLVGLSSGVPTTVIVTQQLPFMHKARQNAFKQSLKNKKAEYKICFLKLFGSFEFGDVCVNLKTVGHLVFSVFRRLPRWVLMRKVEHGHIFEKSPSKFKTKIFEFSTADVTNKELRIGVTGIFLLRLPGPFYVSCIQHNAESGFGPGKTFMPPRFFRARRALASDGEERSLTQFSVTGVTRFRIRMLLFPLDLKA</sequence>
<accession>D6WA09</accession>
<dbReference type="EMBL" id="KQ971312">
    <property type="protein sequence ID" value="EEZ98570.1"/>
    <property type="molecule type" value="Genomic_DNA"/>
</dbReference>
<evidence type="ECO:0000313" key="2">
    <source>
        <dbReference type="Proteomes" id="UP000007266"/>
    </source>
</evidence>
<dbReference type="AlphaFoldDB" id="D6WA09"/>
<dbReference type="Proteomes" id="UP000007266">
    <property type="component" value="Linkage group 2"/>
</dbReference>
<reference evidence="1 2" key="2">
    <citation type="journal article" date="2010" name="Nucleic Acids Res.">
        <title>BeetleBase in 2010: revisions to provide comprehensive genomic information for Tribolium castaneum.</title>
        <authorList>
            <person name="Kim H.S."/>
            <person name="Murphy T."/>
            <person name="Xia J."/>
            <person name="Caragea D."/>
            <person name="Park Y."/>
            <person name="Beeman R.W."/>
            <person name="Lorenzen M.D."/>
            <person name="Butcher S."/>
            <person name="Manak J.R."/>
            <person name="Brown S.J."/>
        </authorList>
    </citation>
    <scope>GENOME REANNOTATION</scope>
    <source>
        <strain evidence="1 2">Georgia GA2</strain>
    </source>
</reference>
<protein>
    <submittedName>
        <fullName evidence="1">Uncharacterized protein</fullName>
    </submittedName>
</protein>
<organism evidence="1 2">
    <name type="scientific">Tribolium castaneum</name>
    <name type="common">Red flour beetle</name>
    <dbReference type="NCBI Taxonomy" id="7070"/>
    <lineage>
        <taxon>Eukaryota</taxon>
        <taxon>Metazoa</taxon>
        <taxon>Ecdysozoa</taxon>
        <taxon>Arthropoda</taxon>
        <taxon>Hexapoda</taxon>
        <taxon>Insecta</taxon>
        <taxon>Pterygota</taxon>
        <taxon>Neoptera</taxon>
        <taxon>Endopterygota</taxon>
        <taxon>Coleoptera</taxon>
        <taxon>Polyphaga</taxon>
        <taxon>Cucujiformia</taxon>
        <taxon>Tenebrionidae</taxon>
        <taxon>Tenebrionidae incertae sedis</taxon>
        <taxon>Tribolium</taxon>
    </lineage>
</organism>
<proteinExistence type="predicted"/>
<reference evidence="1 2" key="1">
    <citation type="journal article" date="2008" name="Nature">
        <title>The genome of the model beetle and pest Tribolium castaneum.</title>
        <authorList>
            <consortium name="Tribolium Genome Sequencing Consortium"/>
            <person name="Richards S."/>
            <person name="Gibbs R.A."/>
            <person name="Weinstock G.M."/>
            <person name="Brown S.J."/>
            <person name="Denell R."/>
            <person name="Beeman R.W."/>
            <person name="Gibbs R."/>
            <person name="Beeman R.W."/>
            <person name="Brown S.J."/>
            <person name="Bucher G."/>
            <person name="Friedrich M."/>
            <person name="Grimmelikhuijzen C.J."/>
            <person name="Klingler M."/>
            <person name="Lorenzen M."/>
            <person name="Richards S."/>
            <person name="Roth S."/>
            <person name="Schroder R."/>
            <person name="Tautz D."/>
            <person name="Zdobnov E.M."/>
            <person name="Muzny D."/>
            <person name="Gibbs R.A."/>
            <person name="Weinstock G.M."/>
            <person name="Attaway T."/>
            <person name="Bell S."/>
            <person name="Buhay C.J."/>
            <person name="Chandrabose M.N."/>
            <person name="Chavez D."/>
            <person name="Clerk-Blankenburg K.P."/>
            <person name="Cree A."/>
            <person name="Dao M."/>
            <person name="Davis C."/>
            <person name="Chacko J."/>
            <person name="Dinh H."/>
            <person name="Dugan-Rocha S."/>
            <person name="Fowler G."/>
            <person name="Garner T.T."/>
            <person name="Garnes J."/>
            <person name="Gnirke A."/>
            <person name="Hawes A."/>
            <person name="Hernandez J."/>
            <person name="Hines S."/>
            <person name="Holder M."/>
            <person name="Hume J."/>
            <person name="Jhangiani S.N."/>
            <person name="Joshi V."/>
            <person name="Khan Z.M."/>
            <person name="Jackson L."/>
            <person name="Kovar C."/>
            <person name="Kowis A."/>
            <person name="Lee S."/>
            <person name="Lewis L.R."/>
            <person name="Margolis J."/>
            <person name="Morgan M."/>
            <person name="Nazareth L.V."/>
            <person name="Nguyen N."/>
            <person name="Okwuonu G."/>
            <person name="Parker D."/>
            <person name="Richards S."/>
            <person name="Ruiz S.J."/>
            <person name="Santibanez J."/>
            <person name="Savard J."/>
            <person name="Scherer S.E."/>
            <person name="Schneider B."/>
            <person name="Sodergren E."/>
            <person name="Tautz D."/>
            <person name="Vattahil S."/>
            <person name="Villasana D."/>
            <person name="White C.S."/>
            <person name="Wright R."/>
            <person name="Park Y."/>
            <person name="Beeman R.W."/>
            <person name="Lord J."/>
            <person name="Oppert B."/>
            <person name="Lorenzen M."/>
            <person name="Brown S."/>
            <person name="Wang L."/>
            <person name="Savard J."/>
            <person name="Tautz D."/>
            <person name="Richards S."/>
            <person name="Weinstock G."/>
            <person name="Gibbs R.A."/>
            <person name="Liu Y."/>
            <person name="Worley K."/>
            <person name="Weinstock G."/>
            <person name="Elsik C.G."/>
            <person name="Reese J.T."/>
            <person name="Elhaik E."/>
            <person name="Landan G."/>
            <person name="Graur D."/>
            <person name="Arensburger P."/>
            <person name="Atkinson P."/>
            <person name="Beeman R.W."/>
            <person name="Beidler J."/>
            <person name="Brown S.J."/>
            <person name="Demuth J.P."/>
            <person name="Drury D.W."/>
            <person name="Du Y.Z."/>
            <person name="Fujiwara H."/>
            <person name="Lorenzen M."/>
            <person name="Maselli V."/>
            <person name="Osanai M."/>
            <person name="Park Y."/>
            <person name="Robertson H.M."/>
            <person name="Tu Z."/>
            <person name="Wang J.J."/>
            <person name="Wang S."/>
            <person name="Richards S."/>
            <person name="Song H."/>
            <person name="Zhang L."/>
            <person name="Sodergren E."/>
            <person name="Werner D."/>
            <person name="Stanke M."/>
            <person name="Morgenstern B."/>
            <person name="Solovyev V."/>
            <person name="Kosarev P."/>
            <person name="Brown G."/>
            <person name="Chen H.C."/>
            <person name="Ermolaeva O."/>
            <person name="Hlavina W."/>
            <person name="Kapustin Y."/>
            <person name="Kiryutin B."/>
            <person name="Kitts P."/>
            <person name="Maglott D."/>
            <person name="Pruitt K."/>
            <person name="Sapojnikov V."/>
            <person name="Souvorov A."/>
            <person name="Mackey A.J."/>
            <person name="Waterhouse R.M."/>
            <person name="Wyder S."/>
            <person name="Zdobnov E.M."/>
            <person name="Zdobnov E.M."/>
            <person name="Wyder S."/>
            <person name="Kriventseva E.V."/>
            <person name="Kadowaki T."/>
            <person name="Bork P."/>
            <person name="Aranda M."/>
            <person name="Bao R."/>
            <person name="Beermann A."/>
            <person name="Berns N."/>
            <person name="Bolognesi R."/>
            <person name="Bonneton F."/>
            <person name="Bopp D."/>
            <person name="Brown S.J."/>
            <person name="Bucher G."/>
            <person name="Butts T."/>
            <person name="Chaumot A."/>
            <person name="Denell R.E."/>
            <person name="Ferrier D.E."/>
            <person name="Friedrich M."/>
            <person name="Gordon C.M."/>
            <person name="Jindra M."/>
            <person name="Klingler M."/>
            <person name="Lan Q."/>
            <person name="Lattorff H.M."/>
            <person name="Laudet V."/>
            <person name="von Levetsow C."/>
            <person name="Liu Z."/>
            <person name="Lutz R."/>
            <person name="Lynch J.A."/>
            <person name="da Fonseca R.N."/>
            <person name="Posnien N."/>
            <person name="Reuter R."/>
            <person name="Roth S."/>
            <person name="Savard J."/>
            <person name="Schinko J.B."/>
            <person name="Schmitt C."/>
            <person name="Schoppmeier M."/>
            <person name="Schroder R."/>
            <person name="Shippy T.D."/>
            <person name="Simonnet F."/>
            <person name="Marques-Souza H."/>
            <person name="Tautz D."/>
            <person name="Tomoyasu Y."/>
            <person name="Trauner J."/>
            <person name="Van der Zee M."/>
            <person name="Vervoort M."/>
            <person name="Wittkopp N."/>
            <person name="Wimmer E.A."/>
            <person name="Yang X."/>
            <person name="Jones A.K."/>
            <person name="Sattelle D.B."/>
            <person name="Ebert P.R."/>
            <person name="Nelson D."/>
            <person name="Scott J.G."/>
            <person name="Beeman R.W."/>
            <person name="Muthukrishnan S."/>
            <person name="Kramer K.J."/>
            <person name="Arakane Y."/>
            <person name="Beeman R.W."/>
            <person name="Zhu Q."/>
            <person name="Hogenkamp D."/>
            <person name="Dixit R."/>
            <person name="Oppert B."/>
            <person name="Jiang H."/>
            <person name="Zou Z."/>
            <person name="Marshall J."/>
            <person name="Elpidina E."/>
            <person name="Vinokurov K."/>
            <person name="Oppert C."/>
            <person name="Zou Z."/>
            <person name="Evans J."/>
            <person name="Lu Z."/>
            <person name="Zhao P."/>
            <person name="Sumathipala N."/>
            <person name="Altincicek B."/>
            <person name="Vilcinskas A."/>
            <person name="Williams M."/>
            <person name="Hultmark D."/>
            <person name="Hetru C."/>
            <person name="Jiang H."/>
            <person name="Grimmelikhuijzen C.J."/>
            <person name="Hauser F."/>
            <person name="Cazzamali G."/>
            <person name="Williamson M."/>
            <person name="Park Y."/>
            <person name="Li B."/>
            <person name="Tanaka Y."/>
            <person name="Predel R."/>
            <person name="Neupert S."/>
            <person name="Schachtner J."/>
            <person name="Verleyen P."/>
            <person name="Raible F."/>
            <person name="Bork P."/>
            <person name="Friedrich M."/>
            <person name="Walden K.K."/>
            <person name="Robertson H.M."/>
            <person name="Angeli S."/>
            <person name="Foret S."/>
            <person name="Bucher G."/>
            <person name="Schuetz S."/>
            <person name="Maleszka R."/>
            <person name="Wimmer E.A."/>
            <person name="Beeman R.W."/>
            <person name="Lorenzen M."/>
            <person name="Tomoyasu Y."/>
            <person name="Miller S.C."/>
            <person name="Grossmann D."/>
            <person name="Bucher G."/>
        </authorList>
    </citation>
    <scope>NUCLEOTIDE SEQUENCE [LARGE SCALE GENOMIC DNA]</scope>
    <source>
        <strain evidence="1 2">Georgia GA2</strain>
    </source>
</reference>
<keyword evidence="2" id="KW-1185">Reference proteome</keyword>
<name>D6WA09_TRICA</name>
<gene>
    <name evidence="1" type="primary">GLEAN_01082</name>
    <name evidence="1" type="ORF">TcasGA2_TC001082</name>
</gene>